<dbReference type="CDD" id="cd00029">
    <property type="entry name" value="C1"/>
    <property type="match status" value="1"/>
</dbReference>
<dbReference type="EMBL" id="ML213505">
    <property type="protein sequence ID" value="TFK54850.1"/>
    <property type="molecule type" value="Genomic_DNA"/>
</dbReference>
<gene>
    <name evidence="5" type="ORF">OE88DRAFT_1674178</name>
</gene>
<evidence type="ECO:0000256" key="1">
    <source>
        <dbReference type="ARBA" id="ARBA00022723"/>
    </source>
</evidence>
<evidence type="ECO:0000313" key="6">
    <source>
        <dbReference type="Proteomes" id="UP000305948"/>
    </source>
</evidence>
<keyword evidence="6" id="KW-1185">Reference proteome</keyword>
<organism evidence="5 6">
    <name type="scientific">Heliocybe sulcata</name>
    <dbReference type="NCBI Taxonomy" id="5364"/>
    <lineage>
        <taxon>Eukaryota</taxon>
        <taxon>Fungi</taxon>
        <taxon>Dikarya</taxon>
        <taxon>Basidiomycota</taxon>
        <taxon>Agaricomycotina</taxon>
        <taxon>Agaricomycetes</taxon>
        <taxon>Gloeophyllales</taxon>
        <taxon>Gloeophyllaceae</taxon>
        <taxon>Heliocybe</taxon>
    </lineage>
</organism>
<evidence type="ECO:0000256" key="2">
    <source>
        <dbReference type="ARBA" id="ARBA00022833"/>
    </source>
</evidence>
<evidence type="ECO:0000259" key="4">
    <source>
        <dbReference type="PROSITE" id="PS50081"/>
    </source>
</evidence>
<accession>A0A5C3NC22</accession>
<dbReference type="STRING" id="5364.A0A5C3NC22"/>
<feature type="compositionally biased region" description="Basic residues" evidence="3">
    <location>
        <begin position="201"/>
        <end position="218"/>
    </location>
</feature>
<keyword evidence="1" id="KW-0479">Metal-binding</keyword>
<dbReference type="Gene3D" id="3.30.60.20">
    <property type="match status" value="1"/>
</dbReference>
<sequence>MDQEPHSPQRRLQIDTSHAQVPFKEISITTATPTQEKFEFGEKDAYLHLDSQLDDLPYSPNSLGSQPRHDTRNKSHEGLLRLIGSFLGELRRRPAPPSVFDAWIYEQPFKSDRNARVLAATLKGVAAFQAGRRDTNQKTVTVQDDSDEDEEKDKQGFSTDITAAILVRLRASLLELDANGWQLDSRVPGSDFGSSSDKSRSPFRSRRRSLRPIGRRSRSPSPATGVDVRTQDILSDCLTLLSSIISEDCRFQAPTPGPARPPNALQSVTLDVILVLCKMYRYDPQVLSRIGTALMPAFATFKAEMHSRLLSVFNDWIVQDMLDDLRRIQGADSSFSEDVTDAGHDMSRAPSVSIRVEVHDEEQGQESAWVPWTKPGQSAKNIQSTNSPSQSLSIYFLSSLVQPLVSAIGENIMEVAPASTLFNLYRVITTVAGLKRDACLDVLNIVAYSPPRARHFALSLLTTMWPGAIGHLSVSRSFPIMTYRESVENRNVQGRPHHHHSYSHQFTAWNFITSSSMPAESSAACICRACSQLMQGFGLLCPFCTCAVHFDCYDYPEGSHLSEYTLPGSSNRQKVAVYRFCHLLPTKAEDSEGIIRAKGHKFQLVNIFTLCLCFVCRKPLWGCSAQGLRCSHCHLFAHRYCIPTQSMSEAPACRDAVTDASYISLNWVDMRDSFNDYYRHTLSLVDSTSALAYEELSILHGVLWMQLQILDNGLMMGSVVVNRRNGVPSLANMKQSELEEFEIHSATRTLESLLFSTNPATSPALGEYLAANRVTPSEHSLLYDWSTLTYISSLVKASDDNISPSHTSLGLLSVAEPEAADAARTTYQTISLARMRDALARGFSVYSDAAARHFLRHIHQLAFFERTDRSEILFRDFEDPCLVECSFTLPFGLDESPDVEHLVAAIEVCLLDLDLSVNEAGLLLLTRRLWPNELTSDYARTRMCSSVVTWILTEDESLASILRDYVAHSRPIPGIRSRLEMQSWPSGQGLRHTPPTSTNNGGDYVACRRALLHHYGARWLLALHNLDMDVYAATLYDICDEFSHKDLAGDALSADDASSDLSAQLLRHDNCLRHLIKLGQASVAFAIMDDLIRLWLERLTAQYQPRKPLPTVLRLFNREAEGTHRYSSVGDPSGMAARALANLDPWRIVTSTAGQKERYWQSLHWLLFLASAGVDVAVETYQQFASYAFKYNASLDHADLLVNGALASTWLRSLGHQRLQNVMASLHSHFAKEVIECIQKGTNMGLTCSFIRRSLSVCLLLFGCERQVIVSSGMIEEEEIQCLPSRRKLSTRATALHDPIIVDANLISCLRKYVDCAVEEVSIIVAKFLNMLVNDAALLESYEVDNLILKNEEALCACAWRFFDLQSHVLANIRTGFLLRLLVVDTQSFRAILHDVFERPSSWEMRFQAVTCLFRMIMDVTSPIFNVEGRQFKSSFIDVFYYYFRSMWADEKEEIRLTIDTWSKSLLPAHFEAMAACWTEALPKIPVGQRLDLVSFLVQLHPHFPEWQVLSWDVIVEMILEDDYLQKNGDNEDGPASAHLSMYGLSSRDSATSSTDVDPEMTLLRVSVVLLSLQMIANGVPIDIIPLLRIKTQLLNILGFSHISAIPSLSGNVFYVQFGDLGKVADSALPCIAEFPALFDAFHPFELAPSAVGGPFFQDETPAPLLIGSIFIDVLLALINKQDLSRTPGSTAKRLLEALLIVIYKHDFDSRPLKHFGPDLRQAVRRAMDVMLLDVAHELRQLALSVCSAYIKCWGSTSSIAISESIETAAKAMKLLNYNTEDALVGQLRSFIETALATRVWSGIFTAMCRRPLEPEFFITLTHLDKNAKSTQVDLSLREALLRDTLGRAADNDRRHIQQVVNNLNHYVEMVHHEDCSPELLSFVGQQLASITKRMAEVPEMFDPGPLFLLVSTLIENNISRSHELLRSLDVVLRSCLIRFNISGESLMRLARVSLSIWGRPQPLGPRPGEGHSGNIIVGTMLDCLSDGLRGKARVTSSTLTGLLEIVSSPDAYDGRPGSRIFSDFVINLAEDSLWYLSSALTPAVYSDADFASARAAARFILRTMEHNADVFLKQVDSSSEKSARQALTVRSWNVLLITALSTDLRTSPRLLLEHFPAFLLVYHRLLRIYVSDSGTLGLTGADINYAYIAMKLWLLLARKVHLVDRETGDAEETPGTMEDVVSRRLWNDLWPPFEHLLTAFEVDTQIGSIPATGALILTSVADLFMFLHQSRSVVALDIALHVEVLNRVRALTRNESTQSKVSRVLRTMTEPAEDVPWEVLVKQVMADMVATEKLQALEARKRDAGKVTYEKGRREGRGTG</sequence>
<reference evidence="5 6" key="1">
    <citation type="journal article" date="2019" name="Nat. Ecol. Evol.">
        <title>Megaphylogeny resolves global patterns of mushroom evolution.</title>
        <authorList>
            <person name="Varga T."/>
            <person name="Krizsan K."/>
            <person name="Foldi C."/>
            <person name="Dima B."/>
            <person name="Sanchez-Garcia M."/>
            <person name="Sanchez-Ramirez S."/>
            <person name="Szollosi G.J."/>
            <person name="Szarkandi J.G."/>
            <person name="Papp V."/>
            <person name="Albert L."/>
            <person name="Andreopoulos W."/>
            <person name="Angelini C."/>
            <person name="Antonin V."/>
            <person name="Barry K.W."/>
            <person name="Bougher N.L."/>
            <person name="Buchanan P."/>
            <person name="Buyck B."/>
            <person name="Bense V."/>
            <person name="Catcheside P."/>
            <person name="Chovatia M."/>
            <person name="Cooper J."/>
            <person name="Damon W."/>
            <person name="Desjardin D."/>
            <person name="Finy P."/>
            <person name="Geml J."/>
            <person name="Haridas S."/>
            <person name="Hughes K."/>
            <person name="Justo A."/>
            <person name="Karasinski D."/>
            <person name="Kautmanova I."/>
            <person name="Kiss B."/>
            <person name="Kocsube S."/>
            <person name="Kotiranta H."/>
            <person name="LaButti K.M."/>
            <person name="Lechner B.E."/>
            <person name="Liimatainen K."/>
            <person name="Lipzen A."/>
            <person name="Lukacs Z."/>
            <person name="Mihaltcheva S."/>
            <person name="Morgado L.N."/>
            <person name="Niskanen T."/>
            <person name="Noordeloos M.E."/>
            <person name="Ohm R.A."/>
            <person name="Ortiz-Santana B."/>
            <person name="Ovrebo C."/>
            <person name="Racz N."/>
            <person name="Riley R."/>
            <person name="Savchenko A."/>
            <person name="Shiryaev A."/>
            <person name="Soop K."/>
            <person name="Spirin V."/>
            <person name="Szebenyi C."/>
            <person name="Tomsovsky M."/>
            <person name="Tulloss R.E."/>
            <person name="Uehling J."/>
            <person name="Grigoriev I.V."/>
            <person name="Vagvolgyi C."/>
            <person name="Papp T."/>
            <person name="Martin F.M."/>
            <person name="Miettinen O."/>
            <person name="Hibbett D.S."/>
            <person name="Nagy L.G."/>
        </authorList>
    </citation>
    <scope>NUCLEOTIDE SEQUENCE [LARGE SCALE GENOMIC DNA]</scope>
    <source>
        <strain evidence="5 6">OMC1185</strain>
    </source>
</reference>
<dbReference type="Proteomes" id="UP000305948">
    <property type="component" value="Unassembled WGS sequence"/>
</dbReference>
<protein>
    <recommendedName>
        <fullName evidence="4">Phorbol-ester/DAG-type domain-containing protein</fullName>
    </recommendedName>
</protein>
<evidence type="ECO:0000313" key="5">
    <source>
        <dbReference type="EMBL" id="TFK54850.1"/>
    </source>
</evidence>
<proteinExistence type="predicted"/>
<dbReference type="PROSITE" id="PS50081">
    <property type="entry name" value="ZF_DAG_PE_2"/>
    <property type="match status" value="1"/>
</dbReference>
<dbReference type="GO" id="GO:0046872">
    <property type="term" value="F:metal ion binding"/>
    <property type="evidence" value="ECO:0007669"/>
    <property type="project" value="UniProtKB-KW"/>
</dbReference>
<name>A0A5C3NC22_9AGAM</name>
<feature type="region of interest" description="Disordered" evidence="3">
    <location>
        <begin position="134"/>
        <end position="155"/>
    </location>
</feature>
<dbReference type="InterPro" id="IPR046349">
    <property type="entry name" value="C1-like_sf"/>
</dbReference>
<dbReference type="OrthoDB" id="6270916at2759"/>
<dbReference type="InterPro" id="IPR002219">
    <property type="entry name" value="PKC_DAG/PE"/>
</dbReference>
<evidence type="ECO:0000256" key="3">
    <source>
        <dbReference type="SAM" id="MobiDB-lite"/>
    </source>
</evidence>
<keyword evidence="2" id="KW-0862">Zinc</keyword>
<feature type="domain" description="Phorbol-ester/DAG-type" evidence="4">
    <location>
        <begin position="599"/>
        <end position="653"/>
    </location>
</feature>
<feature type="region of interest" description="Disordered" evidence="3">
    <location>
        <begin position="187"/>
        <end position="226"/>
    </location>
</feature>
<dbReference type="SUPFAM" id="SSF57889">
    <property type="entry name" value="Cysteine-rich domain"/>
    <property type="match status" value="1"/>
</dbReference>